<dbReference type="InterPro" id="IPR015943">
    <property type="entry name" value="WD40/YVTN_repeat-like_dom_sf"/>
</dbReference>
<keyword evidence="1 3" id="KW-0853">WD repeat</keyword>
<proteinExistence type="predicted"/>
<sequence length="531" mass="56778">MSSSTVPPSHRPAPITTLPIVTIQSTFPTVVNEIYNGVIPFEDIWVSCYDHSPSGPRSSHSKVTVVLDDVDREKVNLETKQGEGSDLKMAEATSGLTNSYTISLPSFSISSVRLLTPVQEYADPERSNTRRPHRITSFAVAEDKSQLTTGFLDGSVYLYAVHPLPSPSTSSSIKKYATSASYEPPRATYTTHRQTLVSSSSKAHKSTVTSLRFFPSSRVILSSSADFSVQIYPADPLSPFVTPNLPMDKQSPRVPAVRALVGHTRAVTSTAILGRGRSIMSTGTDAMIRTWDVSKGEQVPESVVRSIVGVNKMVFREASIEGSGINGADTLPSVTAVQGRLYCALQDGSFEVFQLSNEPRPKSLFRSTRSPHGAVTAIAISSAISGDEGGYLAVGTAGGVISIYRLPSPSLSAESDALSTLLSEAILKFRRSDAGIEDISFISLPDEVIGLVIATTDGLPWIARLHGLSRSSPELGLDAGHVRASLYAELTGGDVDPVRAIVVLGPGEGDEKNVEIWTAGDDGIVRRYLVV</sequence>
<evidence type="ECO:0008006" key="6">
    <source>
        <dbReference type="Google" id="ProtNLM"/>
    </source>
</evidence>
<gene>
    <name evidence="4" type="ORF">VKT23_010922</name>
</gene>
<accession>A0ABR1JBE4</accession>
<comment type="caution">
    <text evidence="4">The sequence shown here is derived from an EMBL/GenBank/DDBJ whole genome shotgun (WGS) entry which is preliminary data.</text>
</comment>
<dbReference type="InterPro" id="IPR001680">
    <property type="entry name" value="WD40_rpt"/>
</dbReference>
<organism evidence="4 5">
    <name type="scientific">Marasmiellus scandens</name>
    <dbReference type="NCBI Taxonomy" id="2682957"/>
    <lineage>
        <taxon>Eukaryota</taxon>
        <taxon>Fungi</taxon>
        <taxon>Dikarya</taxon>
        <taxon>Basidiomycota</taxon>
        <taxon>Agaricomycotina</taxon>
        <taxon>Agaricomycetes</taxon>
        <taxon>Agaricomycetidae</taxon>
        <taxon>Agaricales</taxon>
        <taxon>Marasmiineae</taxon>
        <taxon>Omphalotaceae</taxon>
        <taxon>Marasmiellus</taxon>
    </lineage>
</organism>
<dbReference type="SMART" id="SM00320">
    <property type="entry name" value="WD40"/>
    <property type="match status" value="4"/>
</dbReference>
<reference evidence="4 5" key="1">
    <citation type="submission" date="2024-01" db="EMBL/GenBank/DDBJ databases">
        <title>A draft genome for the cacao thread blight pathogen Marasmiellus scandens.</title>
        <authorList>
            <person name="Baruah I.K."/>
            <person name="Leung J."/>
            <person name="Bukari Y."/>
            <person name="Amoako-Attah I."/>
            <person name="Meinhardt L.W."/>
            <person name="Bailey B.A."/>
            <person name="Cohen S.P."/>
        </authorList>
    </citation>
    <scope>NUCLEOTIDE SEQUENCE [LARGE SCALE GENOMIC DNA]</scope>
    <source>
        <strain evidence="4 5">GH-19</strain>
    </source>
</reference>
<evidence type="ECO:0000313" key="5">
    <source>
        <dbReference type="Proteomes" id="UP001498398"/>
    </source>
</evidence>
<keyword evidence="2" id="KW-0677">Repeat</keyword>
<dbReference type="InterPro" id="IPR036322">
    <property type="entry name" value="WD40_repeat_dom_sf"/>
</dbReference>
<dbReference type="PANTHER" id="PTHR19848:SF8">
    <property type="entry name" value="F-BOX AND WD REPEAT DOMAIN CONTAINING 7"/>
    <property type="match status" value="1"/>
</dbReference>
<dbReference type="InterPro" id="IPR019775">
    <property type="entry name" value="WD40_repeat_CS"/>
</dbReference>
<dbReference type="PROSITE" id="PS50294">
    <property type="entry name" value="WD_REPEATS_REGION"/>
    <property type="match status" value="1"/>
</dbReference>
<dbReference type="EMBL" id="JBANRG010000022">
    <property type="protein sequence ID" value="KAK7455885.1"/>
    <property type="molecule type" value="Genomic_DNA"/>
</dbReference>
<dbReference type="PANTHER" id="PTHR19848">
    <property type="entry name" value="WD40 REPEAT PROTEIN"/>
    <property type="match status" value="1"/>
</dbReference>
<dbReference type="Proteomes" id="UP001498398">
    <property type="component" value="Unassembled WGS sequence"/>
</dbReference>
<dbReference type="PROSITE" id="PS50082">
    <property type="entry name" value="WD_REPEATS_2"/>
    <property type="match status" value="2"/>
</dbReference>
<feature type="repeat" description="WD" evidence="3">
    <location>
        <begin position="201"/>
        <end position="232"/>
    </location>
</feature>
<evidence type="ECO:0000313" key="4">
    <source>
        <dbReference type="EMBL" id="KAK7455885.1"/>
    </source>
</evidence>
<keyword evidence="5" id="KW-1185">Reference proteome</keyword>
<dbReference type="PROSITE" id="PS00678">
    <property type="entry name" value="WD_REPEATS_1"/>
    <property type="match status" value="1"/>
</dbReference>
<evidence type="ECO:0000256" key="1">
    <source>
        <dbReference type="ARBA" id="ARBA00022574"/>
    </source>
</evidence>
<dbReference type="Pfam" id="PF00400">
    <property type="entry name" value="WD40"/>
    <property type="match status" value="2"/>
</dbReference>
<feature type="repeat" description="WD" evidence="3">
    <location>
        <begin position="260"/>
        <end position="301"/>
    </location>
</feature>
<dbReference type="Gene3D" id="2.130.10.10">
    <property type="entry name" value="YVTN repeat-like/Quinoprotein amine dehydrogenase"/>
    <property type="match status" value="2"/>
</dbReference>
<dbReference type="SUPFAM" id="SSF50978">
    <property type="entry name" value="WD40 repeat-like"/>
    <property type="match status" value="1"/>
</dbReference>
<name>A0ABR1JBE4_9AGAR</name>
<evidence type="ECO:0000256" key="3">
    <source>
        <dbReference type="PROSITE-ProRule" id="PRU00221"/>
    </source>
</evidence>
<protein>
    <recommendedName>
        <fullName evidence="6">WD40 repeat-like protein</fullName>
    </recommendedName>
</protein>
<evidence type="ECO:0000256" key="2">
    <source>
        <dbReference type="ARBA" id="ARBA00022737"/>
    </source>
</evidence>